<accession>A0A5J4KZD7</accession>
<protein>
    <submittedName>
        <fullName evidence="1">Uncharacterized protein</fullName>
    </submittedName>
</protein>
<organism evidence="1 2">
    <name type="scientific">Dictyobacter vulcani</name>
    <dbReference type="NCBI Taxonomy" id="2607529"/>
    <lineage>
        <taxon>Bacteria</taxon>
        <taxon>Bacillati</taxon>
        <taxon>Chloroflexota</taxon>
        <taxon>Ktedonobacteria</taxon>
        <taxon>Ktedonobacterales</taxon>
        <taxon>Dictyobacteraceae</taxon>
        <taxon>Dictyobacter</taxon>
    </lineage>
</organism>
<dbReference type="InterPro" id="IPR043132">
    <property type="entry name" value="BCAT-like_C"/>
</dbReference>
<dbReference type="SUPFAM" id="SSF56752">
    <property type="entry name" value="D-aminoacid aminotransferase-like PLP-dependent enzymes"/>
    <property type="match status" value="1"/>
</dbReference>
<dbReference type="RefSeq" id="WP_151759128.1">
    <property type="nucleotide sequence ID" value="NZ_BKZW01000004.1"/>
</dbReference>
<dbReference type="AlphaFoldDB" id="A0A5J4KZD7"/>
<dbReference type="InterPro" id="IPR036038">
    <property type="entry name" value="Aminotransferase-like"/>
</dbReference>
<dbReference type="GO" id="GO:0003824">
    <property type="term" value="F:catalytic activity"/>
    <property type="evidence" value="ECO:0007669"/>
    <property type="project" value="InterPro"/>
</dbReference>
<dbReference type="Gene3D" id="3.20.10.10">
    <property type="entry name" value="D-amino Acid Aminotransferase, subunit A, domain 2"/>
    <property type="match status" value="1"/>
</dbReference>
<dbReference type="EMBL" id="BKZW01000004">
    <property type="protein sequence ID" value="GER91479.1"/>
    <property type="molecule type" value="Genomic_DNA"/>
</dbReference>
<keyword evidence="2" id="KW-1185">Reference proteome</keyword>
<dbReference type="Proteomes" id="UP000326912">
    <property type="component" value="Unassembled WGS sequence"/>
</dbReference>
<comment type="caution">
    <text evidence="1">The sequence shown here is derived from an EMBL/GenBank/DDBJ whole genome shotgun (WGS) entry which is preliminary data.</text>
</comment>
<evidence type="ECO:0000313" key="1">
    <source>
        <dbReference type="EMBL" id="GER91479.1"/>
    </source>
</evidence>
<proteinExistence type="predicted"/>
<evidence type="ECO:0000313" key="2">
    <source>
        <dbReference type="Proteomes" id="UP000326912"/>
    </source>
</evidence>
<name>A0A5J4KZD7_9CHLR</name>
<sequence>MKSVPYLLSELPEIDEAFITSSSKEITPVVQINEHIIGDGKAGTHTYELEQRFIDLVAH</sequence>
<gene>
    <name evidence="1" type="ORF">KDW_56410</name>
</gene>
<reference evidence="1 2" key="1">
    <citation type="submission" date="2019-10" db="EMBL/GenBank/DDBJ databases">
        <title>Dictyobacter vulcani sp. nov., within the class Ktedonobacteria, isolated from soil of volcanic Mt. Zao.</title>
        <authorList>
            <person name="Zheng Y."/>
            <person name="Wang C.M."/>
            <person name="Sakai Y."/>
            <person name="Abe K."/>
            <person name="Yokota A."/>
            <person name="Yabe S."/>
        </authorList>
    </citation>
    <scope>NUCLEOTIDE SEQUENCE [LARGE SCALE GENOMIC DNA]</scope>
    <source>
        <strain evidence="1 2">W12</strain>
    </source>
</reference>